<dbReference type="AlphaFoldDB" id="A0A2G8RZ12"/>
<evidence type="ECO:0000256" key="6">
    <source>
        <dbReference type="SAM" id="SignalP"/>
    </source>
</evidence>
<keyword evidence="3 6" id="KW-0732">Signal</keyword>
<keyword evidence="9" id="KW-1185">Reference proteome</keyword>
<dbReference type="OrthoDB" id="4505683at2759"/>
<dbReference type="SMART" id="SM00747">
    <property type="entry name" value="CFEM"/>
    <property type="match status" value="1"/>
</dbReference>
<comment type="subcellular location">
    <subcellularLocation>
        <location evidence="1">Secreted</location>
    </subcellularLocation>
</comment>
<organism evidence="8 9">
    <name type="scientific">Ganoderma sinense ZZ0214-1</name>
    <dbReference type="NCBI Taxonomy" id="1077348"/>
    <lineage>
        <taxon>Eukaryota</taxon>
        <taxon>Fungi</taxon>
        <taxon>Dikarya</taxon>
        <taxon>Basidiomycota</taxon>
        <taxon>Agaricomycotina</taxon>
        <taxon>Agaricomycetes</taxon>
        <taxon>Polyporales</taxon>
        <taxon>Polyporaceae</taxon>
        <taxon>Ganoderma</taxon>
    </lineage>
</organism>
<dbReference type="InterPro" id="IPR008427">
    <property type="entry name" value="Extracellular_membr_CFEM_dom"/>
</dbReference>
<accession>A0A2G8RZ12</accession>
<dbReference type="Pfam" id="PF05730">
    <property type="entry name" value="CFEM"/>
    <property type="match status" value="1"/>
</dbReference>
<proteinExistence type="predicted"/>
<evidence type="ECO:0000313" key="8">
    <source>
        <dbReference type="EMBL" id="PIL26750.1"/>
    </source>
</evidence>
<evidence type="ECO:0000256" key="4">
    <source>
        <dbReference type="ARBA" id="ARBA00023157"/>
    </source>
</evidence>
<reference evidence="8 9" key="1">
    <citation type="journal article" date="2015" name="Sci. Rep.">
        <title>Chromosome-level genome map provides insights into diverse defense mechanisms in the medicinal fungus Ganoderma sinense.</title>
        <authorList>
            <person name="Zhu Y."/>
            <person name="Xu J."/>
            <person name="Sun C."/>
            <person name="Zhou S."/>
            <person name="Xu H."/>
            <person name="Nelson D.R."/>
            <person name="Qian J."/>
            <person name="Song J."/>
            <person name="Luo H."/>
            <person name="Xiang L."/>
            <person name="Li Y."/>
            <person name="Xu Z."/>
            <person name="Ji A."/>
            <person name="Wang L."/>
            <person name="Lu S."/>
            <person name="Hayward A."/>
            <person name="Sun W."/>
            <person name="Li X."/>
            <person name="Schwartz D.C."/>
            <person name="Wang Y."/>
            <person name="Chen S."/>
        </authorList>
    </citation>
    <scope>NUCLEOTIDE SEQUENCE [LARGE SCALE GENOMIC DNA]</scope>
    <source>
        <strain evidence="8 9">ZZ0214-1</strain>
    </source>
</reference>
<dbReference type="EMBL" id="AYKW01000038">
    <property type="protein sequence ID" value="PIL26750.1"/>
    <property type="molecule type" value="Genomic_DNA"/>
</dbReference>
<keyword evidence="4" id="KW-1015">Disulfide bond</keyword>
<evidence type="ECO:0000259" key="7">
    <source>
        <dbReference type="PROSITE" id="PS52012"/>
    </source>
</evidence>
<feature type="compositionally biased region" description="Low complexity" evidence="5">
    <location>
        <begin position="107"/>
        <end position="133"/>
    </location>
</feature>
<protein>
    <recommendedName>
        <fullName evidence="7">CFEM domain-containing protein</fullName>
    </recommendedName>
</protein>
<dbReference type="STRING" id="1077348.A0A2G8RZ12"/>
<keyword evidence="2" id="KW-0964">Secreted</keyword>
<feature type="signal peptide" evidence="6">
    <location>
        <begin position="1"/>
        <end position="21"/>
    </location>
</feature>
<dbReference type="Proteomes" id="UP000230002">
    <property type="component" value="Unassembled WGS sequence"/>
</dbReference>
<gene>
    <name evidence="8" type="ORF">GSI_11164</name>
</gene>
<evidence type="ECO:0000313" key="9">
    <source>
        <dbReference type="Proteomes" id="UP000230002"/>
    </source>
</evidence>
<evidence type="ECO:0000256" key="5">
    <source>
        <dbReference type="SAM" id="MobiDB-lite"/>
    </source>
</evidence>
<evidence type="ECO:0000256" key="3">
    <source>
        <dbReference type="ARBA" id="ARBA00022729"/>
    </source>
</evidence>
<dbReference type="PROSITE" id="PS52012">
    <property type="entry name" value="CFEM"/>
    <property type="match status" value="1"/>
</dbReference>
<evidence type="ECO:0000256" key="1">
    <source>
        <dbReference type="ARBA" id="ARBA00004613"/>
    </source>
</evidence>
<name>A0A2G8RZ12_9APHY</name>
<feature type="chain" id="PRO_5013956878" description="CFEM domain-containing protein" evidence="6">
    <location>
        <begin position="22"/>
        <end position="156"/>
    </location>
</feature>
<comment type="caution">
    <text evidence="8">The sequence shown here is derived from an EMBL/GenBank/DDBJ whole genome shotgun (WGS) entry which is preliminary data.</text>
</comment>
<feature type="region of interest" description="Disordered" evidence="5">
    <location>
        <begin position="93"/>
        <end position="133"/>
    </location>
</feature>
<evidence type="ECO:0000256" key="2">
    <source>
        <dbReference type="ARBA" id="ARBA00022525"/>
    </source>
</evidence>
<sequence length="156" mass="15496">MKFSLIPAVAFLAASFAGVHAQNVSQCVLNCISQAATSNGCDLTNTQCLCTNSKLQQAALTCLQQSCTAQDLQNAESLVQTECSSYTSISFPPLSSTGSSGSGSGSGSSASATSPAASQTQSQSQSQSQSQNAAAHTKAKLGAAVVAVAVGAVVAL</sequence>
<dbReference type="GO" id="GO:0005576">
    <property type="term" value="C:extracellular region"/>
    <property type="evidence" value="ECO:0007669"/>
    <property type="project" value="UniProtKB-SubCell"/>
</dbReference>
<feature type="domain" description="CFEM" evidence="7">
    <location>
        <begin position="1"/>
        <end position="112"/>
    </location>
</feature>